<evidence type="ECO:0000256" key="3">
    <source>
        <dbReference type="ARBA" id="ARBA00012483"/>
    </source>
</evidence>
<evidence type="ECO:0000259" key="13">
    <source>
        <dbReference type="Pfam" id="PF12483"/>
    </source>
</evidence>
<feature type="transmembrane region" description="Helical" evidence="12">
    <location>
        <begin position="225"/>
        <end position="248"/>
    </location>
</feature>
<dbReference type="GO" id="GO:0016020">
    <property type="term" value="C:membrane"/>
    <property type="evidence" value="ECO:0007669"/>
    <property type="project" value="UniProtKB-SubCell"/>
</dbReference>
<comment type="subcellular location">
    <subcellularLocation>
        <location evidence="2">Membrane</location>
        <topology evidence="2">Multi-pass membrane protein</topology>
    </subcellularLocation>
</comment>
<proteinExistence type="predicted"/>
<comment type="catalytic activity">
    <reaction evidence="1">
        <text>S-ubiquitinyl-[E2 ubiquitin-conjugating enzyme]-L-cysteine + [acceptor protein]-L-lysine = [E2 ubiquitin-conjugating enzyme]-L-cysteine + N(6)-ubiquitinyl-[acceptor protein]-L-lysine.</text>
        <dbReference type="EC" id="2.3.2.27"/>
    </reaction>
</comment>
<dbReference type="EC" id="2.3.2.27" evidence="3"/>
<dbReference type="InterPro" id="IPR022170">
    <property type="entry name" value="MUL1-like"/>
</dbReference>
<keyword evidence="6" id="KW-0479">Metal-binding</keyword>
<dbReference type="EMBL" id="UINC01017439">
    <property type="protein sequence ID" value="SVA72292.1"/>
    <property type="molecule type" value="Genomic_DNA"/>
</dbReference>
<evidence type="ECO:0000256" key="9">
    <source>
        <dbReference type="ARBA" id="ARBA00022833"/>
    </source>
</evidence>
<keyword evidence="9" id="KW-0862">Zinc</keyword>
<keyword evidence="7" id="KW-0863">Zinc-finger</keyword>
<evidence type="ECO:0000256" key="4">
    <source>
        <dbReference type="ARBA" id="ARBA00022679"/>
    </source>
</evidence>
<dbReference type="GO" id="GO:0008270">
    <property type="term" value="F:zinc ion binding"/>
    <property type="evidence" value="ECO:0007669"/>
    <property type="project" value="UniProtKB-KW"/>
</dbReference>
<sequence length="257" mass="28952">MLAASESSWIAYVLLIAGPLLALVFFYFWRKSRRIRELMRAIETSPIEQLSEGPAEIRGRTATSEAALTSPWRQQKCVHYCFHVEERRSSSDSKGNRTHHWATYIKDEQTLPFLVKDDTGQAVVDSSKIKLVVEEDRFSRSGFMNDADSDLQQLLESRYNKKTEGWIFNKTLRYTETALELNEEVYVFGDASRLGGGWVLRHGTMPLIVSDKGGATVEKSYSTRVIVFGVLTLLCAAAGVAGIVHAVYSAMKIKELF</sequence>
<feature type="domain" description="E3 Ubiquitin ligase MUL1-like" evidence="13">
    <location>
        <begin position="86"/>
        <end position="237"/>
    </location>
</feature>
<evidence type="ECO:0000313" key="14">
    <source>
        <dbReference type="EMBL" id="SVA72292.1"/>
    </source>
</evidence>
<protein>
    <recommendedName>
        <fullName evidence="3">RING-type E3 ubiquitin transferase</fullName>
        <ecNumber evidence="3">2.3.2.27</ecNumber>
    </recommendedName>
</protein>
<keyword evidence="5 12" id="KW-0812">Transmembrane</keyword>
<keyword evidence="4" id="KW-0808">Transferase</keyword>
<dbReference type="GO" id="GO:0061630">
    <property type="term" value="F:ubiquitin protein ligase activity"/>
    <property type="evidence" value="ECO:0007669"/>
    <property type="project" value="UniProtKB-EC"/>
</dbReference>
<keyword evidence="11 12" id="KW-0472">Membrane</keyword>
<evidence type="ECO:0000256" key="10">
    <source>
        <dbReference type="ARBA" id="ARBA00022989"/>
    </source>
</evidence>
<name>A0A381Y6P1_9ZZZZ</name>
<feature type="transmembrane region" description="Helical" evidence="12">
    <location>
        <begin position="12"/>
        <end position="29"/>
    </location>
</feature>
<gene>
    <name evidence="14" type="ORF">METZ01_LOCUS125146</name>
</gene>
<keyword evidence="10 12" id="KW-1133">Transmembrane helix</keyword>
<evidence type="ECO:0000256" key="11">
    <source>
        <dbReference type="ARBA" id="ARBA00023136"/>
    </source>
</evidence>
<evidence type="ECO:0000256" key="1">
    <source>
        <dbReference type="ARBA" id="ARBA00000900"/>
    </source>
</evidence>
<organism evidence="14">
    <name type="scientific">marine metagenome</name>
    <dbReference type="NCBI Taxonomy" id="408172"/>
    <lineage>
        <taxon>unclassified sequences</taxon>
        <taxon>metagenomes</taxon>
        <taxon>ecological metagenomes</taxon>
    </lineage>
</organism>
<dbReference type="AlphaFoldDB" id="A0A381Y6P1"/>
<evidence type="ECO:0000256" key="5">
    <source>
        <dbReference type="ARBA" id="ARBA00022692"/>
    </source>
</evidence>
<evidence type="ECO:0000256" key="6">
    <source>
        <dbReference type="ARBA" id="ARBA00022723"/>
    </source>
</evidence>
<dbReference type="Pfam" id="PF12483">
    <property type="entry name" value="GIDE"/>
    <property type="match status" value="1"/>
</dbReference>
<evidence type="ECO:0000256" key="7">
    <source>
        <dbReference type="ARBA" id="ARBA00022771"/>
    </source>
</evidence>
<evidence type="ECO:0000256" key="8">
    <source>
        <dbReference type="ARBA" id="ARBA00022786"/>
    </source>
</evidence>
<dbReference type="GO" id="GO:0016567">
    <property type="term" value="P:protein ubiquitination"/>
    <property type="evidence" value="ECO:0007669"/>
    <property type="project" value="InterPro"/>
</dbReference>
<evidence type="ECO:0000256" key="2">
    <source>
        <dbReference type="ARBA" id="ARBA00004141"/>
    </source>
</evidence>
<evidence type="ECO:0000256" key="12">
    <source>
        <dbReference type="SAM" id="Phobius"/>
    </source>
</evidence>
<keyword evidence="8" id="KW-0833">Ubl conjugation pathway</keyword>
<accession>A0A381Y6P1</accession>
<reference evidence="14" key="1">
    <citation type="submission" date="2018-05" db="EMBL/GenBank/DDBJ databases">
        <authorList>
            <person name="Lanie J.A."/>
            <person name="Ng W.-L."/>
            <person name="Kazmierczak K.M."/>
            <person name="Andrzejewski T.M."/>
            <person name="Davidsen T.M."/>
            <person name="Wayne K.J."/>
            <person name="Tettelin H."/>
            <person name="Glass J.I."/>
            <person name="Rusch D."/>
            <person name="Podicherti R."/>
            <person name="Tsui H.-C.T."/>
            <person name="Winkler M.E."/>
        </authorList>
    </citation>
    <scope>NUCLEOTIDE SEQUENCE</scope>
</reference>